<gene>
    <name evidence="2" type="ORF">AAH991_31855</name>
</gene>
<dbReference type="EMBL" id="JBDJAW010000037">
    <property type="protein sequence ID" value="MEN3539741.1"/>
    <property type="molecule type" value="Genomic_DNA"/>
</dbReference>
<dbReference type="RefSeq" id="WP_346229624.1">
    <property type="nucleotide sequence ID" value="NZ_JBDJAW010000037.1"/>
</dbReference>
<protein>
    <submittedName>
        <fullName evidence="2">Uncharacterized protein</fullName>
    </submittedName>
</protein>
<sequence>MKRSHWAPAVIVAAVIALAGYAGFALAGHAGGSSATPDACPRQWEGEGIGGWVPAGPDVDGADESLVPGSPVRALICAYPGVNMDPGGERLGGSRRLTDQAAAMARDLAYLPVTTGETWGACTAMGGPMTNYLVRFAYADGSALWVGSAEEVNSCVATTNGEARTRSYVGKALTAAYREGTWRLPRPEDPCRGGLHRRGQEDAMVPGEPDWVLVCLDGGEKWPPRREHGAAAARELAAALDDLGTVPSDHSCQGGGPEADHRDYRLVFGYAEGPPAGVHVDYGCAPGVDNSMLQADVDDGVRRLMARLTP</sequence>
<name>A0ABV0AZM6_9ACTN</name>
<keyword evidence="3" id="KW-1185">Reference proteome</keyword>
<comment type="caution">
    <text evidence="2">The sequence shown here is derived from an EMBL/GenBank/DDBJ whole genome shotgun (WGS) entry which is preliminary data.</text>
</comment>
<accession>A0ABV0AZM6</accession>
<feature type="chain" id="PRO_5047339420" evidence="1">
    <location>
        <begin position="28"/>
        <end position="310"/>
    </location>
</feature>
<feature type="signal peptide" evidence="1">
    <location>
        <begin position="1"/>
        <end position="27"/>
    </location>
</feature>
<evidence type="ECO:0000313" key="2">
    <source>
        <dbReference type="EMBL" id="MEN3539741.1"/>
    </source>
</evidence>
<evidence type="ECO:0000256" key="1">
    <source>
        <dbReference type="SAM" id="SignalP"/>
    </source>
</evidence>
<reference evidence="2 3" key="1">
    <citation type="submission" date="2024-05" db="EMBL/GenBank/DDBJ databases">
        <title>Microbispora sp.ZYX-F-249.</title>
        <authorList>
            <person name="Xie H."/>
        </authorList>
    </citation>
    <scope>NUCLEOTIDE SEQUENCE [LARGE SCALE GENOMIC DNA]</scope>
    <source>
        <strain evidence="2 3">ZYX-F-249</strain>
    </source>
</reference>
<evidence type="ECO:0000313" key="3">
    <source>
        <dbReference type="Proteomes" id="UP001447516"/>
    </source>
</evidence>
<organism evidence="2 3">
    <name type="scientific">Microbispora maris</name>
    <dbReference type="NCBI Taxonomy" id="3144104"/>
    <lineage>
        <taxon>Bacteria</taxon>
        <taxon>Bacillati</taxon>
        <taxon>Actinomycetota</taxon>
        <taxon>Actinomycetes</taxon>
        <taxon>Streptosporangiales</taxon>
        <taxon>Streptosporangiaceae</taxon>
        <taxon>Microbispora</taxon>
    </lineage>
</organism>
<keyword evidence="1" id="KW-0732">Signal</keyword>
<dbReference type="Proteomes" id="UP001447516">
    <property type="component" value="Unassembled WGS sequence"/>
</dbReference>
<proteinExistence type="predicted"/>